<accession>A0A7C9BCV8</accession>
<dbReference type="PRINTS" id="PR00411">
    <property type="entry name" value="PNDRDTASEI"/>
</dbReference>
<dbReference type="RefSeq" id="WP_152763197.1">
    <property type="nucleotide sequence ID" value="NZ_WHLY01000002.1"/>
</dbReference>
<dbReference type="PANTHER" id="PTHR10668:SF105">
    <property type="entry name" value="DEHYDROGENASE-RELATED"/>
    <property type="match status" value="1"/>
</dbReference>
<dbReference type="InterPro" id="IPR036188">
    <property type="entry name" value="FAD/NAD-bd_sf"/>
</dbReference>
<sequence>MAVTYDALVVGAGPNGLSAGIVLARAGLSVLIVERAGTLGGSARSESLTLPGFIHDVGAAVVPLAVSSPFFQSLPLHQHGLEFIFPPVALAHPFDTGAVATLVGSVSDTARTLGRDGGTYEGLLGPLVRQWPGLAHDLLSPLQWPRHPVDFVQFGIKGLLPATILARRFKTAEARAMLAGMAAHSFQPLTSATTAAIALVLMAAGHHQGWPVAQGGTQSIANALGSYFKSLGGRIELNRQVNDLSELPKAKAILFDLTPRQILRIAGDRFSGIYRKRLENYRYGPGVFKVDWALNRPIPFLNAECQRAGTVHIGGSLEEIRQAEQMTADGYLPEKPFVLLAQPSRFDSSRSPAGKHTAWAYCHVPNGSLVDMTERIERQVERFAPGFQDTILARSTLNTAQVEHWNPNCIGGDINGGNMDWRQFLTRPIVSFNPYQTSDPNLYICSSSTPPGGGVHGMCGYNAARAALRGTFGQ</sequence>
<keyword evidence="2" id="KW-1185">Reference proteome</keyword>
<dbReference type="SUPFAM" id="SSF51905">
    <property type="entry name" value="FAD/NAD(P)-binding domain"/>
    <property type="match status" value="1"/>
</dbReference>
<dbReference type="AlphaFoldDB" id="A0A7C9BCV8"/>
<dbReference type="Pfam" id="PF13450">
    <property type="entry name" value="NAD_binding_8"/>
    <property type="match status" value="1"/>
</dbReference>
<protein>
    <submittedName>
        <fullName evidence="1">NAD(P)-binding protein</fullName>
    </submittedName>
</protein>
<dbReference type="EMBL" id="WHLY01000002">
    <property type="protein sequence ID" value="MPR35822.1"/>
    <property type="molecule type" value="Genomic_DNA"/>
</dbReference>
<evidence type="ECO:0000313" key="1">
    <source>
        <dbReference type="EMBL" id="MPR35822.1"/>
    </source>
</evidence>
<name>A0A7C9BCV8_9BACT</name>
<comment type="caution">
    <text evidence="1">The sequence shown here is derived from an EMBL/GenBank/DDBJ whole genome shotgun (WGS) entry which is preliminary data.</text>
</comment>
<evidence type="ECO:0000313" key="2">
    <source>
        <dbReference type="Proteomes" id="UP000479293"/>
    </source>
</evidence>
<organism evidence="1 2">
    <name type="scientific">Salmonirosea aquatica</name>
    <dbReference type="NCBI Taxonomy" id="2654236"/>
    <lineage>
        <taxon>Bacteria</taxon>
        <taxon>Pseudomonadati</taxon>
        <taxon>Bacteroidota</taxon>
        <taxon>Cytophagia</taxon>
        <taxon>Cytophagales</taxon>
        <taxon>Spirosomataceae</taxon>
        <taxon>Salmonirosea</taxon>
    </lineage>
</organism>
<dbReference type="Proteomes" id="UP000479293">
    <property type="component" value="Unassembled WGS sequence"/>
</dbReference>
<dbReference type="PANTHER" id="PTHR10668">
    <property type="entry name" value="PHYTOENE DEHYDROGENASE"/>
    <property type="match status" value="1"/>
</dbReference>
<reference evidence="1 2" key="1">
    <citation type="submission" date="2019-10" db="EMBL/GenBank/DDBJ databases">
        <title>Draft Genome Sequence of Cytophagaceae sp. SJW1-29.</title>
        <authorList>
            <person name="Choi A."/>
        </authorList>
    </citation>
    <scope>NUCLEOTIDE SEQUENCE [LARGE SCALE GENOMIC DNA]</scope>
    <source>
        <strain evidence="1 2">SJW1-29</strain>
    </source>
</reference>
<gene>
    <name evidence="1" type="ORF">GBK04_21335</name>
</gene>
<proteinExistence type="predicted"/>
<dbReference type="Gene3D" id="3.50.50.60">
    <property type="entry name" value="FAD/NAD(P)-binding domain"/>
    <property type="match status" value="1"/>
</dbReference>